<name>A0A2G5HDH2_CERBT</name>
<dbReference type="EMBL" id="LKMD01000107">
    <property type="protein sequence ID" value="PIA90313.1"/>
    <property type="molecule type" value="Genomic_DNA"/>
</dbReference>
<feature type="domain" description="C2H2-type" evidence="2">
    <location>
        <begin position="849"/>
        <end position="884"/>
    </location>
</feature>
<feature type="domain" description="C2H2-type" evidence="2">
    <location>
        <begin position="908"/>
        <end position="933"/>
    </location>
</feature>
<evidence type="ECO:0000313" key="3">
    <source>
        <dbReference type="EMBL" id="PIA90313.1"/>
    </source>
</evidence>
<organism evidence="3 5">
    <name type="scientific">Cercospora beticola</name>
    <name type="common">Sugarbeet leaf spot fungus</name>
    <dbReference type="NCBI Taxonomy" id="122368"/>
    <lineage>
        <taxon>Eukaryota</taxon>
        <taxon>Fungi</taxon>
        <taxon>Dikarya</taxon>
        <taxon>Ascomycota</taxon>
        <taxon>Pezizomycotina</taxon>
        <taxon>Dothideomycetes</taxon>
        <taxon>Dothideomycetidae</taxon>
        <taxon>Mycosphaerellales</taxon>
        <taxon>Mycosphaerellaceae</taxon>
        <taxon>Cercospora</taxon>
    </lineage>
</organism>
<reference evidence="4 6" key="2">
    <citation type="submission" date="2023-09" db="EMBL/GenBank/DDBJ databases">
        <title>Complete-Gapless Cercospora beticola genome.</title>
        <authorList>
            <person name="Wyatt N.A."/>
            <person name="Spanner R.E."/>
            <person name="Bolton M.D."/>
        </authorList>
    </citation>
    <scope>NUCLEOTIDE SEQUENCE [LARGE SCALE GENOMIC DNA]</scope>
    <source>
        <strain evidence="4">Cb09-40</strain>
    </source>
</reference>
<gene>
    <name evidence="3" type="ORF">CB0940_11485</name>
    <name evidence="4" type="ORF">RHO25_013016</name>
</gene>
<dbReference type="SMART" id="SM00355">
    <property type="entry name" value="ZnF_C2H2"/>
    <property type="match status" value="5"/>
</dbReference>
<dbReference type="Proteomes" id="UP001302367">
    <property type="component" value="Chromosome 9"/>
</dbReference>
<dbReference type="EMBL" id="CP134192">
    <property type="protein sequence ID" value="WPB08350.1"/>
    <property type="molecule type" value="Genomic_DNA"/>
</dbReference>
<protein>
    <recommendedName>
        <fullName evidence="2">C2H2-type domain-containing protein</fullName>
    </recommendedName>
</protein>
<dbReference type="AlphaFoldDB" id="A0A2G5HDH2"/>
<dbReference type="InterPro" id="IPR013087">
    <property type="entry name" value="Znf_C2H2_type"/>
</dbReference>
<feature type="domain" description="C2H2-type" evidence="2">
    <location>
        <begin position="742"/>
        <end position="762"/>
    </location>
</feature>
<feature type="domain" description="C2H2-type" evidence="2">
    <location>
        <begin position="814"/>
        <end position="841"/>
    </location>
</feature>
<reference evidence="3 5" key="1">
    <citation type="submission" date="2015-10" db="EMBL/GenBank/DDBJ databases">
        <title>The cercosporin biosynthetic gene cluster was horizontally transferred to several fungal lineages and shown to be expanded in Cercospora beticola based on microsynteny with recipient genomes.</title>
        <authorList>
            <person name="De Jonge R."/>
            <person name="Ebert M.K."/>
            <person name="Suttle J.C."/>
            <person name="Jurick Ii W.M."/>
            <person name="Secor G.A."/>
            <person name="Thomma B.P."/>
            <person name="Van De Peer Y."/>
            <person name="Bolton M.D."/>
        </authorList>
    </citation>
    <scope>NUCLEOTIDE SEQUENCE [LARGE SCALE GENOMIC DNA]</scope>
    <source>
        <strain evidence="3 5">09-40</strain>
    </source>
</reference>
<proteinExistence type="predicted"/>
<evidence type="ECO:0000256" key="1">
    <source>
        <dbReference type="SAM" id="MobiDB-lite"/>
    </source>
</evidence>
<evidence type="ECO:0000259" key="2">
    <source>
        <dbReference type="SMART" id="SM00355"/>
    </source>
</evidence>
<dbReference type="OrthoDB" id="3942336at2759"/>
<feature type="compositionally biased region" description="Acidic residues" evidence="1">
    <location>
        <begin position="611"/>
        <end position="629"/>
    </location>
</feature>
<evidence type="ECO:0000313" key="5">
    <source>
        <dbReference type="Proteomes" id="UP000230605"/>
    </source>
</evidence>
<keyword evidence="6" id="KW-1185">Reference proteome</keyword>
<evidence type="ECO:0000313" key="6">
    <source>
        <dbReference type="Proteomes" id="UP001302367"/>
    </source>
</evidence>
<accession>A0A2G5HDH2</accession>
<evidence type="ECO:0000313" key="4">
    <source>
        <dbReference type="EMBL" id="WPB08350.1"/>
    </source>
</evidence>
<dbReference type="Proteomes" id="UP000230605">
    <property type="component" value="Chromosome 9"/>
</dbReference>
<feature type="region of interest" description="Disordered" evidence="1">
    <location>
        <begin position="496"/>
        <end position="591"/>
    </location>
</feature>
<feature type="domain" description="C2H2-type" evidence="2">
    <location>
        <begin position="782"/>
        <end position="806"/>
    </location>
</feature>
<sequence>MGWSSDLEFSSPPKAAVRGQQSIDALLETALTDRVESKKLYKTLSFASVGAPGTQVMRELWISRFNAFRTHTLGHDLKKPFTGEDLFRFFGSVVKHLKGRGYNTKLPNLRTLENGIKVLTYYGTYTYSTKDGYEFTKQHQARIKVLWDDLIKSSQAIKGRSRKQSWLGYRTLEHMIRTFIEDATSNGTYNWDVTIAKCLSVVLPAATVSRSGDVARTSAYTGEEYLKWEDVRLYVEEVHNELHVGGDRRISLLSVRAEIDKHFAKGFKDKENTTFTWYGRTLPVDSHMCPISLLLVHALRHGLVQGGTTLEQVLRYAAARSDKQITWTQPRYPVLAQFEKMGRDIVLNQPARTDQLLRSIKQMGRLAGVKDRVYMHAIRAGGIRDMAHIPKSALETGAASSAGGLSFDFARAGAGHTMETANSGVTDAYVGGMSYEAWNMVATVAPIHKKEPRIATSEAMKIINAPITPAERETWMMNNNSAGGRKNRAYTDMRIREERMSAPTVELEPRSAYSGMGAERRPALYPPHAQQQQKKKTSEPAGPSRKRARDAEDDSVGVGAASTERPAKKTKKRNKTRNATDEDSFTMMLDPALRDQPPAATIMMDATLQDEREEQQQEEGEEEDEELSDEAARALQDTIFSQNDGSHENEQTEPEGEEELMDMLCPLPAPTTTTTTTTTSLPSTSNTFGGPDEWVQGFARVNVFLRATMLGRKDANAAQDPTGLPLCMTTGNSRDPPQRFILSCEHCNYSTTVAKDLDSHSRSCNAATAESLQQLHESTAPLSCPQCEYTTYAGPKARSKHMQREHPEEFTEPQPCTKTGCDPNVLYETREDLEAHKKAVHAFPQGYPTPCLHTTCVSSSSSEGNVAATYANIQTLTKHMRKAHEVVLADHPEYLPPDRDQPKVFSPAPCGIDGCNTKPRNRSILVHHVVSVHH</sequence>
<feature type="region of interest" description="Disordered" evidence="1">
    <location>
        <begin position="610"/>
        <end position="631"/>
    </location>
</feature>